<sequence>MSFYSSSRPSSPPPTSQPLPAQKPVPDHATFAARQQKHVPPGIPVPVIAGSHAKTVRALAWSCNGTSVASGSDDRNVKIWTRRVTGINAFELAQPDPLLPHPTTVTPKPTTTSTNPITNISYSPRRVDILAVASNDSSAGATGGKVVAVQGPASEEYDKAAEEQWGKEMAEGMKSRSRKVEPPKVEIWNLAKRQIITTIYLAHNPVFLAFHPSSKQLAIVCFDSRERNDYVVFAWQPRAVEEETDLVFEDEDIAVEKGKREREREVYRALLARQTQAAAAEVASASGNSATNATPPTGLKDEGWQIRTDIRLGEKNYRVSELNGTMFSPCGTRLYAGNHDGRINVWEYPIKRVDNLHEETVNGVDASGAKEEGDVEMENGNGVQQEKGEEGEGENEDDDDAPMRRSNENRAAEEEQADTQDGPNPAETATNEGETETKTEDDEVKASNGTGTPSNVEGEEGGEMAVEADGQNAETSKNGDTVDAEGDIQMETPSDEQTKPVASEATPAPESLATRTEENKSKPVNEAVVPTPPTIPTPKPAPAPEAQMLKWLFGQVVNSGCLNCIDIDPRRRYVATGGSEGMVNLCDFKEWIAVASFDSYTEEVKSVKFSWDGEYIAAAGDDRCIDIMSTATGTTLHRIPTKGTVASLAWSPARHTLCFAVQGQGSSTEWYYVQM</sequence>
<name>A0ACC2VKI6_9TREE</name>
<protein>
    <submittedName>
        <fullName evidence="1">Uncharacterized protein</fullName>
    </submittedName>
</protein>
<dbReference type="EMBL" id="JASBWT010000012">
    <property type="protein sequence ID" value="KAJ9099925.1"/>
    <property type="molecule type" value="Genomic_DNA"/>
</dbReference>
<accession>A0ACC2VKI6</accession>
<reference evidence="1" key="1">
    <citation type="submission" date="2023-04" db="EMBL/GenBank/DDBJ databases">
        <title>Draft Genome sequencing of Naganishia species isolated from polar environments using Oxford Nanopore Technology.</title>
        <authorList>
            <person name="Leo P."/>
            <person name="Venkateswaran K."/>
        </authorList>
    </citation>
    <scope>NUCLEOTIDE SEQUENCE</scope>
    <source>
        <strain evidence="1">MNA-CCFEE 5423</strain>
    </source>
</reference>
<evidence type="ECO:0000313" key="2">
    <source>
        <dbReference type="Proteomes" id="UP001227268"/>
    </source>
</evidence>
<dbReference type="Proteomes" id="UP001227268">
    <property type="component" value="Unassembled WGS sequence"/>
</dbReference>
<gene>
    <name evidence="1" type="ORF">QFC21_003930</name>
</gene>
<evidence type="ECO:0000313" key="1">
    <source>
        <dbReference type="EMBL" id="KAJ9099925.1"/>
    </source>
</evidence>
<organism evidence="1 2">
    <name type="scientific">Naganishia friedmannii</name>
    <dbReference type="NCBI Taxonomy" id="89922"/>
    <lineage>
        <taxon>Eukaryota</taxon>
        <taxon>Fungi</taxon>
        <taxon>Dikarya</taxon>
        <taxon>Basidiomycota</taxon>
        <taxon>Agaricomycotina</taxon>
        <taxon>Tremellomycetes</taxon>
        <taxon>Filobasidiales</taxon>
        <taxon>Filobasidiaceae</taxon>
        <taxon>Naganishia</taxon>
    </lineage>
</organism>
<comment type="caution">
    <text evidence="1">The sequence shown here is derived from an EMBL/GenBank/DDBJ whole genome shotgun (WGS) entry which is preliminary data.</text>
</comment>
<proteinExistence type="predicted"/>
<keyword evidence="2" id="KW-1185">Reference proteome</keyword>